<proteinExistence type="predicted"/>
<organism evidence="2 3">
    <name type="scientific">Stenotrophomonas maltophilia</name>
    <name type="common">Pseudomonas maltophilia</name>
    <name type="synonym">Xanthomonas maltophilia</name>
    <dbReference type="NCBI Taxonomy" id="40324"/>
    <lineage>
        <taxon>Bacteria</taxon>
        <taxon>Pseudomonadati</taxon>
        <taxon>Pseudomonadota</taxon>
        <taxon>Gammaproteobacteria</taxon>
        <taxon>Lysobacterales</taxon>
        <taxon>Lysobacteraceae</taxon>
        <taxon>Stenotrophomonas</taxon>
        <taxon>Stenotrophomonas maltophilia group</taxon>
    </lineage>
</organism>
<name>A0A246IDD1_STEMA</name>
<gene>
    <name evidence="2" type="ORF">CEE63_03205</name>
</gene>
<accession>A0A246IDD1</accession>
<comment type="caution">
    <text evidence="2">The sequence shown here is derived from an EMBL/GenBank/DDBJ whole genome shotgun (WGS) entry which is preliminary data.</text>
</comment>
<protein>
    <submittedName>
        <fullName evidence="2">TIGR01244 family protein</fullName>
    </submittedName>
</protein>
<feature type="domain" description="Beta-lactamase hydrolase-like protein phosphatase-like" evidence="1">
    <location>
        <begin position="3"/>
        <end position="110"/>
    </location>
</feature>
<dbReference type="AlphaFoldDB" id="A0A246IDD1"/>
<sequence>MNIRPLAPELSISDQLQPRDVLALAKAGVASIVCNRPDGETPDQPGHDLIRAAAHDVGIAFAYLPITAGPDCVYDHEGFARLRSELPGPVLAYCRTGTRSASLWALAEASAGRGTPDTLIALAALAGCDLNGIRECLLAAQ</sequence>
<dbReference type="Pfam" id="PF04273">
    <property type="entry name" value="BLH_phosphatase"/>
    <property type="match status" value="1"/>
</dbReference>
<evidence type="ECO:0000313" key="3">
    <source>
        <dbReference type="Proteomes" id="UP000197090"/>
    </source>
</evidence>
<dbReference type="GO" id="GO:0016787">
    <property type="term" value="F:hydrolase activity"/>
    <property type="evidence" value="ECO:0007669"/>
    <property type="project" value="InterPro"/>
</dbReference>
<dbReference type="Proteomes" id="UP000197090">
    <property type="component" value="Unassembled WGS sequence"/>
</dbReference>
<dbReference type="RefSeq" id="WP_088496373.1">
    <property type="nucleotide sequence ID" value="NZ_NIVX01000026.1"/>
</dbReference>
<dbReference type="SUPFAM" id="SSF52799">
    <property type="entry name" value="(Phosphotyrosine protein) phosphatases II"/>
    <property type="match status" value="1"/>
</dbReference>
<dbReference type="Gene3D" id="3.90.190.10">
    <property type="entry name" value="Protein tyrosine phosphatase superfamily"/>
    <property type="match status" value="1"/>
</dbReference>
<dbReference type="EMBL" id="NIVX01000026">
    <property type="protein sequence ID" value="OWQ78031.1"/>
    <property type="molecule type" value="Genomic_DNA"/>
</dbReference>
<evidence type="ECO:0000259" key="1">
    <source>
        <dbReference type="Pfam" id="PF04273"/>
    </source>
</evidence>
<dbReference type="InterPro" id="IPR029021">
    <property type="entry name" value="Prot-tyrosine_phosphatase-like"/>
</dbReference>
<dbReference type="InterPro" id="IPR005939">
    <property type="entry name" value="BLH_phosphatase-like"/>
</dbReference>
<evidence type="ECO:0000313" key="2">
    <source>
        <dbReference type="EMBL" id="OWQ78031.1"/>
    </source>
</evidence>
<dbReference type="NCBIfam" id="TIGR01244">
    <property type="entry name" value="TIGR01244 family sulfur transferase"/>
    <property type="match status" value="1"/>
</dbReference>
<reference evidence="2 3" key="1">
    <citation type="submission" date="2017-06" db="EMBL/GenBank/DDBJ databases">
        <authorList>
            <person name="Kim H.J."/>
            <person name="Triplett B.A."/>
        </authorList>
    </citation>
    <scope>NUCLEOTIDE SEQUENCE [LARGE SCALE GENOMIC DNA]</scope>
    <source>
        <strain evidence="2 3">594</strain>
    </source>
</reference>